<dbReference type="InterPro" id="IPR045057">
    <property type="entry name" value="Gcn5-rel_NAT"/>
</dbReference>
<dbReference type="Pfam" id="PF14542">
    <property type="entry name" value="Acetyltransf_CG"/>
    <property type="match status" value="1"/>
</dbReference>
<gene>
    <name evidence="2" type="ORF">C1O66_22200</name>
</gene>
<keyword evidence="3" id="KW-1185">Reference proteome</keyword>
<dbReference type="InterPro" id="IPR010323">
    <property type="entry name" value="DUF924"/>
</dbReference>
<proteinExistence type="predicted"/>
<accession>A0A2N8KSH4</accession>
<dbReference type="SUPFAM" id="SSF55729">
    <property type="entry name" value="Acyl-CoA N-acyltransferases (Nat)"/>
    <property type="match status" value="1"/>
</dbReference>
<protein>
    <recommendedName>
        <fullName evidence="1">N-acetyltransferase domain-containing protein</fullName>
    </recommendedName>
</protein>
<evidence type="ECO:0000259" key="1">
    <source>
        <dbReference type="PROSITE" id="PS51729"/>
    </source>
</evidence>
<dbReference type="Gene3D" id="3.40.630.30">
    <property type="match status" value="1"/>
</dbReference>
<sequence length="291" mass="32208">MSSLDIQHHSESGAGGAIQGRFWARVDGQQIELDYQLSGRDLVFTHTGTAPALQGRGLAGQLVAHGLRWAASLDLPLLPGCSYVEAYLQRHPLWLRLRLPAEAQAVLNYWFGTLGSAEDGQVRPLWFTKSAATDEEIRSRFGALVEQAMQQGLSHWGDSAQARMARILLLDQFTRNIYRDSARAFAGDPLALQLALGLMDLPPARELSTLQRWFMLMPLEHAEDISLQNRCVQAFEALAAEDPRLAGAADYAHRHQQVIAQFGRFPHRNALLGRASTEAEQQYLAQPGAGF</sequence>
<dbReference type="SUPFAM" id="SSF48452">
    <property type="entry name" value="TPR-like"/>
    <property type="match status" value="1"/>
</dbReference>
<feature type="domain" description="N-acetyltransferase" evidence="1">
    <location>
        <begin position="14"/>
        <end position="99"/>
    </location>
</feature>
<dbReference type="EMBL" id="POSP01000004">
    <property type="protein sequence ID" value="PND36406.1"/>
    <property type="molecule type" value="Genomic_DNA"/>
</dbReference>
<evidence type="ECO:0000313" key="3">
    <source>
        <dbReference type="Proteomes" id="UP000235916"/>
    </source>
</evidence>
<dbReference type="Pfam" id="PF06041">
    <property type="entry name" value="DUF924"/>
    <property type="match status" value="1"/>
</dbReference>
<organism evidence="2 3">
    <name type="scientific">Kinneretia aquatilis</name>
    <dbReference type="NCBI Taxonomy" id="2070761"/>
    <lineage>
        <taxon>Bacteria</taxon>
        <taxon>Pseudomonadati</taxon>
        <taxon>Pseudomonadota</taxon>
        <taxon>Betaproteobacteria</taxon>
        <taxon>Burkholderiales</taxon>
        <taxon>Sphaerotilaceae</taxon>
        <taxon>Roseateles</taxon>
    </lineage>
</organism>
<dbReference type="PANTHER" id="PTHR31435:SF9">
    <property type="entry name" value="PROTEIN NATD1"/>
    <property type="match status" value="1"/>
</dbReference>
<dbReference type="Proteomes" id="UP000235916">
    <property type="component" value="Unassembled WGS sequence"/>
</dbReference>
<reference evidence="2 3" key="1">
    <citation type="submission" date="2018-01" db="EMBL/GenBank/DDBJ databases">
        <title>Draft genome sequence of Paucibacter aquatile CR182 isolated from freshwater of the Nakdong River.</title>
        <authorList>
            <person name="Choi A."/>
            <person name="Chung E.J."/>
        </authorList>
    </citation>
    <scope>NUCLEOTIDE SEQUENCE [LARGE SCALE GENOMIC DNA]</scope>
    <source>
        <strain evidence="2 3">CR182</strain>
    </source>
</reference>
<dbReference type="AlphaFoldDB" id="A0A2N8KSH4"/>
<dbReference type="Gene3D" id="1.25.40.10">
    <property type="entry name" value="Tetratricopeptide repeat domain"/>
    <property type="match status" value="1"/>
</dbReference>
<dbReference type="PANTHER" id="PTHR31435">
    <property type="entry name" value="PROTEIN NATD1"/>
    <property type="match status" value="1"/>
</dbReference>
<dbReference type="PROSITE" id="PS51729">
    <property type="entry name" value="GNAT_YJDJ"/>
    <property type="match status" value="1"/>
</dbReference>
<comment type="caution">
    <text evidence="2">The sequence shown here is derived from an EMBL/GenBank/DDBJ whole genome shotgun (WGS) entry which is preliminary data.</text>
</comment>
<dbReference type="OrthoDB" id="7593450at2"/>
<dbReference type="RefSeq" id="WP_102770179.1">
    <property type="nucleotide sequence ID" value="NZ_POSP01000004.1"/>
</dbReference>
<name>A0A2N8KSH4_9BURK</name>
<dbReference type="InterPro" id="IPR016181">
    <property type="entry name" value="Acyl_CoA_acyltransferase"/>
</dbReference>
<dbReference type="InterPro" id="IPR011990">
    <property type="entry name" value="TPR-like_helical_dom_sf"/>
</dbReference>
<dbReference type="Gene3D" id="1.20.58.320">
    <property type="entry name" value="TPR-like"/>
    <property type="match status" value="1"/>
</dbReference>
<dbReference type="InterPro" id="IPR031165">
    <property type="entry name" value="GNAT_YJDJ"/>
</dbReference>
<evidence type="ECO:0000313" key="2">
    <source>
        <dbReference type="EMBL" id="PND36406.1"/>
    </source>
</evidence>